<comment type="caution">
    <text evidence="8">The sequence shown here is derived from an EMBL/GenBank/DDBJ whole genome shotgun (WGS) entry which is preliminary data.</text>
</comment>
<accession>A0AA39D498</accession>
<evidence type="ECO:0000256" key="4">
    <source>
        <dbReference type="ARBA" id="ARBA00022989"/>
    </source>
</evidence>
<feature type="transmembrane region" description="Helical" evidence="6">
    <location>
        <begin position="82"/>
        <end position="101"/>
    </location>
</feature>
<dbReference type="SUPFAM" id="SSF103473">
    <property type="entry name" value="MFS general substrate transporter"/>
    <property type="match status" value="1"/>
</dbReference>
<evidence type="ECO:0000256" key="5">
    <source>
        <dbReference type="ARBA" id="ARBA00023136"/>
    </source>
</evidence>
<dbReference type="AlphaFoldDB" id="A0AA39D498"/>
<feature type="transmembrane region" description="Helical" evidence="6">
    <location>
        <begin position="316"/>
        <end position="337"/>
    </location>
</feature>
<evidence type="ECO:0000256" key="6">
    <source>
        <dbReference type="SAM" id="Phobius"/>
    </source>
</evidence>
<keyword evidence="4 6" id="KW-1133">Transmembrane helix</keyword>
<feature type="transmembrane region" description="Helical" evidence="6">
    <location>
        <begin position="137"/>
        <end position="157"/>
    </location>
</feature>
<dbReference type="InterPro" id="IPR005829">
    <property type="entry name" value="Sugar_transporter_CS"/>
</dbReference>
<reference evidence="8" key="1">
    <citation type="submission" date="2022-10" db="EMBL/GenBank/DDBJ databases">
        <title>Culturing micro-colonial fungi from biological soil crusts in the Mojave desert and describing Neophaeococcomyces mojavensis, and introducing the new genera and species Taxawa tesnikishii.</title>
        <authorList>
            <person name="Kurbessoian T."/>
            <person name="Stajich J.E."/>
        </authorList>
    </citation>
    <scope>NUCLEOTIDE SEQUENCE</scope>
    <source>
        <strain evidence="8">TK_35</strain>
    </source>
</reference>
<feature type="transmembrane region" description="Helical" evidence="6">
    <location>
        <begin position="113"/>
        <end position="131"/>
    </location>
</feature>
<keyword evidence="9" id="KW-1185">Reference proteome</keyword>
<dbReference type="Gene3D" id="1.20.1250.20">
    <property type="entry name" value="MFS general substrate transporter like domains"/>
    <property type="match status" value="1"/>
</dbReference>
<dbReference type="EMBL" id="JAPDRN010000004">
    <property type="protein sequence ID" value="KAJ9645542.1"/>
    <property type="molecule type" value="Genomic_DNA"/>
</dbReference>
<name>A0AA39D498_9EURO</name>
<feature type="transmembrane region" description="Helical" evidence="6">
    <location>
        <begin position="536"/>
        <end position="557"/>
    </location>
</feature>
<keyword evidence="2" id="KW-0813">Transport</keyword>
<keyword evidence="3 6" id="KW-0812">Transmembrane</keyword>
<feature type="transmembrane region" description="Helical" evidence="6">
    <location>
        <begin position="242"/>
        <end position="263"/>
    </location>
</feature>
<proteinExistence type="predicted"/>
<dbReference type="PANTHER" id="PTHR23501:SF109">
    <property type="entry name" value="MAJOR FACILITATOR SUPERFAMILY (MFS) PROFILE DOMAIN-CONTAINING PROTEIN-RELATED"/>
    <property type="match status" value="1"/>
</dbReference>
<dbReference type="InterPro" id="IPR020846">
    <property type="entry name" value="MFS_dom"/>
</dbReference>
<feature type="domain" description="Major facilitator superfamily (MFS) profile" evidence="7">
    <location>
        <begin position="46"/>
        <end position="559"/>
    </location>
</feature>
<feature type="transmembrane region" description="Helical" evidence="6">
    <location>
        <begin position="409"/>
        <end position="431"/>
    </location>
</feature>
<feature type="transmembrane region" description="Helical" evidence="6">
    <location>
        <begin position="43"/>
        <end position="70"/>
    </location>
</feature>
<evidence type="ECO:0000256" key="1">
    <source>
        <dbReference type="ARBA" id="ARBA00004141"/>
    </source>
</evidence>
<dbReference type="CDD" id="cd06179">
    <property type="entry name" value="MFS_TRI12_like"/>
    <property type="match status" value="1"/>
</dbReference>
<feature type="transmembrane region" description="Helical" evidence="6">
    <location>
        <begin position="384"/>
        <end position="403"/>
    </location>
</feature>
<dbReference type="InterPro" id="IPR036259">
    <property type="entry name" value="MFS_trans_sf"/>
</dbReference>
<protein>
    <recommendedName>
        <fullName evidence="7">Major facilitator superfamily (MFS) profile domain-containing protein</fullName>
    </recommendedName>
</protein>
<feature type="transmembrane region" description="Helical" evidence="6">
    <location>
        <begin position="275"/>
        <end position="296"/>
    </location>
</feature>
<feature type="transmembrane region" description="Helical" evidence="6">
    <location>
        <begin position="200"/>
        <end position="221"/>
    </location>
</feature>
<evidence type="ECO:0000313" key="9">
    <source>
        <dbReference type="Proteomes" id="UP001172681"/>
    </source>
</evidence>
<organism evidence="8 9">
    <name type="scientific">Knufia peltigerae</name>
    <dbReference type="NCBI Taxonomy" id="1002370"/>
    <lineage>
        <taxon>Eukaryota</taxon>
        <taxon>Fungi</taxon>
        <taxon>Dikarya</taxon>
        <taxon>Ascomycota</taxon>
        <taxon>Pezizomycotina</taxon>
        <taxon>Eurotiomycetes</taxon>
        <taxon>Chaetothyriomycetidae</taxon>
        <taxon>Chaetothyriales</taxon>
        <taxon>Trichomeriaceae</taxon>
        <taxon>Knufia</taxon>
    </lineage>
</organism>
<evidence type="ECO:0000259" key="7">
    <source>
        <dbReference type="PROSITE" id="PS50850"/>
    </source>
</evidence>
<dbReference type="InterPro" id="IPR053791">
    <property type="entry name" value="MFS_Tri12-like"/>
</dbReference>
<dbReference type="PROSITE" id="PS00216">
    <property type="entry name" value="SUGAR_TRANSPORT_1"/>
    <property type="match status" value="1"/>
</dbReference>
<evidence type="ECO:0000256" key="2">
    <source>
        <dbReference type="ARBA" id="ARBA00022448"/>
    </source>
</evidence>
<comment type="subcellular location">
    <subcellularLocation>
        <location evidence="1">Membrane</location>
        <topology evidence="1">Multi-pass membrane protein</topology>
    </subcellularLocation>
</comment>
<dbReference type="PANTHER" id="PTHR23501">
    <property type="entry name" value="MAJOR FACILITATOR SUPERFAMILY"/>
    <property type="match status" value="1"/>
</dbReference>
<dbReference type="PROSITE" id="PS50850">
    <property type="entry name" value="MFS"/>
    <property type="match status" value="1"/>
</dbReference>
<keyword evidence="5 6" id="KW-0472">Membrane</keyword>
<evidence type="ECO:0000313" key="8">
    <source>
        <dbReference type="EMBL" id="KAJ9645542.1"/>
    </source>
</evidence>
<gene>
    <name evidence="8" type="ORF">H2204_001122</name>
</gene>
<feature type="transmembrane region" description="Helical" evidence="6">
    <location>
        <begin position="357"/>
        <end position="377"/>
    </location>
</feature>
<evidence type="ECO:0000256" key="3">
    <source>
        <dbReference type="ARBA" id="ARBA00022692"/>
    </source>
</evidence>
<dbReference type="InterPro" id="IPR010573">
    <property type="entry name" value="MFS_Str1/Tri12-like"/>
</dbReference>
<dbReference type="Proteomes" id="UP001172681">
    <property type="component" value="Unassembled WGS sequence"/>
</dbReference>
<feature type="transmembrane region" description="Helical" evidence="6">
    <location>
        <begin position="169"/>
        <end position="194"/>
    </location>
</feature>
<sequence length="566" mass="60044">MSMLKEDTMVQNDHAETVEVDGAALHDPAENELDAYERRPVDFWTVMACVALAFTYEACLFSFVLPAAILLTINADVGPSTAITWTATAWSLAAAVITTVAGRCSDIFGRRNFFITGNVLGLIGCIVASRAKSVGTVIAGSTLMGVGAGLQQLAFAASNEVVPKKWRGTVVACLNLAAVPGSAFGSVIAYALVASLTWRWAFYLGAIANGFALTLITVFYWPPTFLDIHRDGKTRLQQIKELDFVGLLLYGGGLTSFLLGISWGDNPYSWTSGTVLAPLIIGIFTVMVFFPLWEIYSSEKIAKLCPPAMFRNVRGFCVPLSACFLGGMMFMGLQVLWPQEVQLLFTTVPRQVGWYSLSYNASALLGGVIVGSLFALIKRTNIQYLVVIAIQTIFIGAMSSVTQHTPARAVAFVAVASFAVGAQQVVGLLIIQFGAEDHQIGVATGLAGSVRATGGAIAIAIYSSVLHSKVAQNLATKVASAVIRAGLPPAMVEPFIAALVTGQIDSLGTMEGVTPAIIAAGVDAQRYVYADGFRTVFLVSIAFGVLACIAAAFVSSVDHKLTRHVP</sequence>
<dbReference type="Pfam" id="PF06609">
    <property type="entry name" value="TRI12"/>
    <property type="match status" value="1"/>
</dbReference>
<dbReference type="GO" id="GO:0005886">
    <property type="term" value="C:plasma membrane"/>
    <property type="evidence" value="ECO:0007669"/>
    <property type="project" value="TreeGrafter"/>
</dbReference>
<dbReference type="GO" id="GO:0022857">
    <property type="term" value="F:transmembrane transporter activity"/>
    <property type="evidence" value="ECO:0007669"/>
    <property type="project" value="InterPro"/>
</dbReference>